<evidence type="ECO:0000313" key="3">
    <source>
        <dbReference type="Proteomes" id="UP000507470"/>
    </source>
</evidence>
<dbReference type="OrthoDB" id="6075221at2759"/>
<reference evidence="2 3" key="1">
    <citation type="submission" date="2020-06" db="EMBL/GenBank/DDBJ databases">
        <authorList>
            <person name="Li R."/>
            <person name="Bekaert M."/>
        </authorList>
    </citation>
    <scope>NUCLEOTIDE SEQUENCE [LARGE SCALE GENOMIC DNA]</scope>
    <source>
        <strain evidence="3">wild</strain>
    </source>
</reference>
<evidence type="ECO:0000256" key="1">
    <source>
        <dbReference type="SAM" id="MobiDB-lite"/>
    </source>
</evidence>
<dbReference type="Proteomes" id="UP000507470">
    <property type="component" value="Unassembled WGS sequence"/>
</dbReference>
<evidence type="ECO:0000313" key="2">
    <source>
        <dbReference type="EMBL" id="CAC5424828.1"/>
    </source>
</evidence>
<organism evidence="2 3">
    <name type="scientific">Mytilus coruscus</name>
    <name type="common">Sea mussel</name>
    <dbReference type="NCBI Taxonomy" id="42192"/>
    <lineage>
        <taxon>Eukaryota</taxon>
        <taxon>Metazoa</taxon>
        <taxon>Spiralia</taxon>
        <taxon>Lophotrochozoa</taxon>
        <taxon>Mollusca</taxon>
        <taxon>Bivalvia</taxon>
        <taxon>Autobranchia</taxon>
        <taxon>Pteriomorphia</taxon>
        <taxon>Mytilida</taxon>
        <taxon>Mytiloidea</taxon>
        <taxon>Mytilidae</taxon>
        <taxon>Mytilinae</taxon>
        <taxon>Mytilus</taxon>
    </lineage>
</organism>
<proteinExistence type="predicted"/>
<keyword evidence="3" id="KW-1185">Reference proteome</keyword>
<feature type="compositionally biased region" description="Polar residues" evidence="1">
    <location>
        <begin position="98"/>
        <end position="109"/>
    </location>
</feature>
<gene>
    <name evidence="2" type="ORF">MCOR_56701</name>
</gene>
<accession>A0A6J8EW40</accession>
<name>A0A6J8EW40_MYTCO</name>
<feature type="region of interest" description="Disordered" evidence="1">
    <location>
        <begin position="87"/>
        <end position="109"/>
    </location>
</feature>
<dbReference type="EMBL" id="CACVKT020010075">
    <property type="protein sequence ID" value="CAC5424828.1"/>
    <property type="molecule type" value="Genomic_DNA"/>
</dbReference>
<protein>
    <submittedName>
        <fullName evidence="2">Uncharacterized protein</fullName>
    </submittedName>
</protein>
<sequence length="180" mass="20651">MAKWITSKSVGMMIPIPGEKLSGKKSICIDICTKDLQLLYKITFYINTGIIQSQGNYKEKFNNNDFPKLLRIVDCFIKFNSDIYPTNSKENHDESDVNETTSDTNSDLNETIVAKDDTIDQNNNKPHATEMNIDAHGIETLTQYQPTSETESRLFMKFMSRMETHFTNAIDKICNQQQSF</sequence>
<dbReference type="AlphaFoldDB" id="A0A6J8EW40"/>